<sequence length="262" mass="29016">MRSGASIEIRSCSVKLLFAELAAIGLRQTTVSSKGLGSGEQGWDLKTFESNQTAETKVLLNSSVSLGSNFGPFSICCESLTCKDLSMETPLRPNKERFRLESAQLELEAAEAIKRASNAKRRAAAALGTDSLVRAAEEVDDVPVGDQIRVKLPSAEEKITPPTPRYPWDCEPNTSYTRLRSDMAGYNTDKLLTRLELPRCELPCFDGQRHRRLGCGRKYFIGALIANTGDPAISRLKIMYVHWLKLEDRPSHITPSVGLMQR</sequence>
<protein>
    <submittedName>
        <fullName evidence="4">NTR domain-containing protein</fullName>
    </submittedName>
</protein>
<evidence type="ECO:0000313" key="2">
    <source>
        <dbReference type="EMBL" id="VDP85313.1"/>
    </source>
</evidence>
<reference evidence="4" key="1">
    <citation type="submission" date="2016-06" db="UniProtKB">
        <authorList>
            <consortium name="WormBaseParasite"/>
        </authorList>
    </citation>
    <scope>IDENTIFICATION</scope>
</reference>
<keyword evidence="3" id="KW-1185">Reference proteome</keyword>
<evidence type="ECO:0000313" key="3">
    <source>
        <dbReference type="Proteomes" id="UP000272942"/>
    </source>
</evidence>
<accession>A0A183AR24</accession>
<evidence type="ECO:0000256" key="1">
    <source>
        <dbReference type="SAM" id="Coils"/>
    </source>
</evidence>
<keyword evidence="1" id="KW-0175">Coiled coil</keyword>
<reference evidence="2 3" key="2">
    <citation type="submission" date="2018-11" db="EMBL/GenBank/DDBJ databases">
        <authorList>
            <consortium name="Pathogen Informatics"/>
        </authorList>
    </citation>
    <scope>NUCLEOTIDE SEQUENCE [LARGE SCALE GENOMIC DNA]</scope>
    <source>
        <strain evidence="2 3">Egypt</strain>
    </source>
</reference>
<dbReference type="WBParaSite" id="ECPE_0000943801-mRNA-1">
    <property type="protein sequence ID" value="ECPE_0000943801-mRNA-1"/>
    <property type="gene ID" value="ECPE_0000943801"/>
</dbReference>
<feature type="coiled-coil region" evidence="1">
    <location>
        <begin position="95"/>
        <end position="122"/>
    </location>
</feature>
<evidence type="ECO:0000313" key="4">
    <source>
        <dbReference type="WBParaSite" id="ECPE_0000943801-mRNA-1"/>
    </source>
</evidence>
<gene>
    <name evidence="2" type="ORF">ECPE_LOCUS9409</name>
</gene>
<dbReference type="AlphaFoldDB" id="A0A183AR24"/>
<name>A0A183AR24_9TREM</name>
<dbReference type="Proteomes" id="UP000272942">
    <property type="component" value="Unassembled WGS sequence"/>
</dbReference>
<organism evidence="4">
    <name type="scientific">Echinostoma caproni</name>
    <dbReference type="NCBI Taxonomy" id="27848"/>
    <lineage>
        <taxon>Eukaryota</taxon>
        <taxon>Metazoa</taxon>
        <taxon>Spiralia</taxon>
        <taxon>Lophotrochozoa</taxon>
        <taxon>Platyhelminthes</taxon>
        <taxon>Trematoda</taxon>
        <taxon>Digenea</taxon>
        <taxon>Plagiorchiida</taxon>
        <taxon>Echinostomata</taxon>
        <taxon>Echinostomatoidea</taxon>
        <taxon>Echinostomatidae</taxon>
        <taxon>Echinostoma</taxon>
    </lineage>
</organism>
<dbReference type="EMBL" id="UZAN01047376">
    <property type="protein sequence ID" value="VDP85313.1"/>
    <property type="molecule type" value="Genomic_DNA"/>
</dbReference>
<proteinExistence type="predicted"/>